<evidence type="ECO:0000313" key="2">
    <source>
        <dbReference type="Proteomes" id="UP000054047"/>
    </source>
</evidence>
<reference evidence="1 2" key="1">
    <citation type="submission" date="2013-12" db="EMBL/GenBank/DDBJ databases">
        <title>Draft genome of the parsitic nematode Ancylostoma duodenale.</title>
        <authorList>
            <person name="Mitreva M."/>
        </authorList>
    </citation>
    <scope>NUCLEOTIDE SEQUENCE [LARGE SCALE GENOMIC DNA]</scope>
    <source>
        <strain evidence="1 2">Zhejiang</strain>
    </source>
</reference>
<dbReference type="EMBL" id="KN727384">
    <property type="protein sequence ID" value="KIH65809.1"/>
    <property type="molecule type" value="Genomic_DNA"/>
</dbReference>
<accession>A0A0C2H2N4</accession>
<keyword evidence="2" id="KW-1185">Reference proteome</keyword>
<protein>
    <submittedName>
        <fullName evidence="1">Uncharacterized protein</fullName>
    </submittedName>
</protein>
<name>A0A0C2H2N4_9BILA</name>
<dbReference type="AlphaFoldDB" id="A0A0C2H2N4"/>
<organism evidence="1 2">
    <name type="scientific">Ancylostoma duodenale</name>
    <dbReference type="NCBI Taxonomy" id="51022"/>
    <lineage>
        <taxon>Eukaryota</taxon>
        <taxon>Metazoa</taxon>
        <taxon>Ecdysozoa</taxon>
        <taxon>Nematoda</taxon>
        <taxon>Chromadorea</taxon>
        <taxon>Rhabditida</taxon>
        <taxon>Rhabditina</taxon>
        <taxon>Rhabditomorpha</taxon>
        <taxon>Strongyloidea</taxon>
        <taxon>Ancylostomatidae</taxon>
        <taxon>Ancylostomatinae</taxon>
        <taxon>Ancylostoma</taxon>
    </lineage>
</organism>
<sequence>MSNSSASLHIHETRMTFEAMVHDQGVMLCFWFGLPISSKEVIIRKKFHLRSKEAFITPGRECIQDIPLLEELVQ</sequence>
<dbReference type="OrthoDB" id="10442218at2759"/>
<dbReference type="Proteomes" id="UP000054047">
    <property type="component" value="Unassembled WGS sequence"/>
</dbReference>
<gene>
    <name evidence="1" type="ORF">ANCDUO_03861</name>
</gene>
<evidence type="ECO:0000313" key="1">
    <source>
        <dbReference type="EMBL" id="KIH65809.1"/>
    </source>
</evidence>
<proteinExistence type="predicted"/>